<sequence>MKNKPITGSKVAALTILPTAVHSRGAVVKDTIEQCETAYVDDGEVFNVSSADEFNLSPLPLSLAPTTTTTFPSVSSFFTNKQSISKLPTISKSISRSTNESGRTKPAINILSNHVFKPQTTSAFEDTNQNEIDNICSSLEVFSDNSLLHVQNRMRTNVVTVLKECETELKSCIGFVETYVNVLKCSLVEYRTVSITAEGMIVVVLRTGDVTPPADQERVEPQNIPVPQETPVPVETPMPHEKEFGADGARRCASEGFRSRRRRVARDVGRRGRRGALGARALKSPPKNKK</sequence>
<organism evidence="2 3">
    <name type="scientific">Popillia japonica</name>
    <name type="common">Japanese beetle</name>
    <dbReference type="NCBI Taxonomy" id="7064"/>
    <lineage>
        <taxon>Eukaryota</taxon>
        <taxon>Metazoa</taxon>
        <taxon>Ecdysozoa</taxon>
        <taxon>Arthropoda</taxon>
        <taxon>Hexapoda</taxon>
        <taxon>Insecta</taxon>
        <taxon>Pterygota</taxon>
        <taxon>Neoptera</taxon>
        <taxon>Endopterygota</taxon>
        <taxon>Coleoptera</taxon>
        <taxon>Polyphaga</taxon>
        <taxon>Scarabaeiformia</taxon>
        <taxon>Scarabaeidae</taxon>
        <taxon>Rutelinae</taxon>
        <taxon>Popillia</taxon>
    </lineage>
</organism>
<evidence type="ECO:0000313" key="3">
    <source>
        <dbReference type="Proteomes" id="UP001458880"/>
    </source>
</evidence>
<evidence type="ECO:0000313" key="2">
    <source>
        <dbReference type="EMBL" id="KAK9752037.1"/>
    </source>
</evidence>
<dbReference type="EMBL" id="JASPKY010000024">
    <property type="protein sequence ID" value="KAK9752037.1"/>
    <property type="molecule type" value="Genomic_DNA"/>
</dbReference>
<protein>
    <submittedName>
        <fullName evidence="2">Uncharacterized protein</fullName>
    </submittedName>
</protein>
<dbReference type="AlphaFoldDB" id="A0AAW1N272"/>
<dbReference type="Proteomes" id="UP001458880">
    <property type="component" value="Unassembled WGS sequence"/>
</dbReference>
<reference evidence="2 3" key="1">
    <citation type="journal article" date="2024" name="BMC Genomics">
        <title>De novo assembly and annotation of Popillia japonica's genome with initial clues to its potential as an invasive pest.</title>
        <authorList>
            <person name="Cucini C."/>
            <person name="Boschi S."/>
            <person name="Funari R."/>
            <person name="Cardaioli E."/>
            <person name="Iannotti N."/>
            <person name="Marturano G."/>
            <person name="Paoli F."/>
            <person name="Bruttini M."/>
            <person name="Carapelli A."/>
            <person name="Frati F."/>
            <person name="Nardi F."/>
        </authorList>
    </citation>
    <scope>NUCLEOTIDE SEQUENCE [LARGE SCALE GENOMIC DNA]</scope>
    <source>
        <strain evidence="2">DMR45628</strain>
    </source>
</reference>
<name>A0AAW1N272_POPJA</name>
<feature type="region of interest" description="Disordered" evidence="1">
    <location>
        <begin position="213"/>
        <end position="290"/>
    </location>
</feature>
<accession>A0AAW1N272</accession>
<feature type="compositionally biased region" description="Basic and acidic residues" evidence="1">
    <location>
        <begin position="238"/>
        <end position="253"/>
    </location>
</feature>
<keyword evidence="3" id="KW-1185">Reference proteome</keyword>
<gene>
    <name evidence="2" type="ORF">QE152_g4560</name>
</gene>
<proteinExistence type="predicted"/>
<comment type="caution">
    <text evidence="2">The sequence shown here is derived from an EMBL/GenBank/DDBJ whole genome shotgun (WGS) entry which is preliminary data.</text>
</comment>
<evidence type="ECO:0000256" key="1">
    <source>
        <dbReference type="SAM" id="MobiDB-lite"/>
    </source>
</evidence>